<evidence type="ECO:0000256" key="2">
    <source>
        <dbReference type="SAM" id="MobiDB-lite"/>
    </source>
</evidence>
<comment type="caution">
    <text evidence="4">The sequence shown here is derived from an EMBL/GenBank/DDBJ whole genome shotgun (WGS) entry which is preliminary data.</text>
</comment>
<feature type="compositionally biased region" description="Basic and acidic residues" evidence="2">
    <location>
        <begin position="190"/>
        <end position="203"/>
    </location>
</feature>
<keyword evidence="1" id="KW-0862">Zinc</keyword>
<dbReference type="SUPFAM" id="SSF57850">
    <property type="entry name" value="RING/U-box"/>
    <property type="match status" value="1"/>
</dbReference>
<organism evidence="4 5">
    <name type="scientific">Galdieria yellowstonensis</name>
    <dbReference type="NCBI Taxonomy" id="3028027"/>
    <lineage>
        <taxon>Eukaryota</taxon>
        <taxon>Rhodophyta</taxon>
        <taxon>Bangiophyceae</taxon>
        <taxon>Galdieriales</taxon>
        <taxon>Galdieriaceae</taxon>
        <taxon>Galdieria</taxon>
    </lineage>
</organism>
<accession>A0AAV9IK37</accession>
<evidence type="ECO:0000259" key="3">
    <source>
        <dbReference type="PROSITE" id="PS50089"/>
    </source>
</evidence>
<keyword evidence="5" id="KW-1185">Reference proteome</keyword>
<dbReference type="PANTHER" id="PTHR46519">
    <property type="entry name" value="RING/U-BOX SUPERFAMILY PROTEIN"/>
    <property type="match status" value="1"/>
</dbReference>
<dbReference type="AlphaFoldDB" id="A0AAV9IK37"/>
<evidence type="ECO:0000313" key="5">
    <source>
        <dbReference type="Proteomes" id="UP001300502"/>
    </source>
</evidence>
<dbReference type="CDD" id="cd16647">
    <property type="entry name" value="mRING-HC-C3HC5_NEU1"/>
    <property type="match status" value="1"/>
</dbReference>
<reference evidence="4 5" key="1">
    <citation type="submission" date="2022-07" db="EMBL/GenBank/DDBJ databases">
        <title>Genome-wide signatures of adaptation to extreme environments.</title>
        <authorList>
            <person name="Cho C.H."/>
            <person name="Yoon H.S."/>
        </authorList>
    </citation>
    <scope>NUCLEOTIDE SEQUENCE [LARGE SCALE GENOMIC DNA]</scope>
    <source>
        <strain evidence="4 5">108.79 E11</strain>
    </source>
</reference>
<keyword evidence="1" id="KW-0863">Zinc-finger</keyword>
<evidence type="ECO:0000313" key="4">
    <source>
        <dbReference type="EMBL" id="KAK4527649.1"/>
    </source>
</evidence>
<feature type="region of interest" description="Disordered" evidence="2">
    <location>
        <begin position="70"/>
        <end position="110"/>
    </location>
</feature>
<dbReference type="GO" id="GO:0008270">
    <property type="term" value="F:zinc ion binding"/>
    <property type="evidence" value="ECO:0007669"/>
    <property type="project" value="UniProtKB-KW"/>
</dbReference>
<feature type="domain" description="RING-type" evidence="3">
    <location>
        <begin position="291"/>
        <end position="330"/>
    </location>
</feature>
<dbReference type="Proteomes" id="UP001300502">
    <property type="component" value="Unassembled WGS sequence"/>
</dbReference>
<proteinExistence type="predicted"/>
<sequence>MESAELPARFSTTQRVRDLWVLREQAKVRATEFRFLRQLENILNQHVLRVYAAREKDSYIPKNPTFVDTDLNRKEESRSIGDSPLGTNNTTPIRERNCRGSSVAEVQQIQQSRPVTRLSAEYRSLLEGASSSPPRESWFGGDLWRQVVEQQAVSNVLNSSFRHRLEFILLHSPPLHSSSNQRTLPSYDDSADRTRHHEERTTGWEDLSDLQSAMEDIETSEVNHEPSPLEHMEKLQAEIQWIKSTMQASFDLQLEMQREIRQEIAALLHEHSTTSNASFAIPSKPISKGTCIVCAQNSIDALLYSCGHMCTCCYCGRQLIATGKTCPICRAPVKDVVRAYTCEEC</sequence>
<evidence type="ECO:0000256" key="1">
    <source>
        <dbReference type="PROSITE-ProRule" id="PRU00175"/>
    </source>
</evidence>
<dbReference type="InterPro" id="IPR013083">
    <property type="entry name" value="Znf_RING/FYVE/PHD"/>
</dbReference>
<dbReference type="PANTHER" id="PTHR46519:SF2">
    <property type="entry name" value="RING_U-BOX SUPERFAMILY PROTEIN"/>
    <property type="match status" value="1"/>
</dbReference>
<keyword evidence="1" id="KW-0479">Metal-binding</keyword>
<feature type="region of interest" description="Disordered" evidence="2">
    <location>
        <begin position="176"/>
        <end position="204"/>
    </location>
</feature>
<dbReference type="PROSITE" id="PS50089">
    <property type="entry name" value="ZF_RING_2"/>
    <property type="match status" value="1"/>
</dbReference>
<dbReference type="EMBL" id="JANCYU010000054">
    <property type="protein sequence ID" value="KAK4527649.1"/>
    <property type="molecule type" value="Genomic_DNA"/>
</dbReference>
<gene>
    <name evidence="4" type="ORF">GAYE_SCF42G5574</name>
</gene>
<protein>
    <recommendedName>
        <fullName evidence="3">RING-type domain-containing protein</fullName>
    </recommendedName>
</protein>
<name>A0AAV9IK37_9RHOD</name>
<dbReference type="InterPro" id="IPR001841">
    <property type="entry name" value="Znf_RING"/>
</dbReference>
<dbReference type="Gene3D" id="3.30.40.10">
    <property type="entry name" value="Zinc/RING finger domain, C3HC4 (zinc finger)"/>
    <property type="match status" value="1"/>
</dbReference>
<dbReference type="Pfam" id="PF13920">
    <property type="entry name" value="zf-C3HC4_3"/>
    <property type="match status" value="1"/>
</dbReference>
<feature type="compositionally biased region" description="Basic and acidic residues" evidence="2">
    <location>
        <begin position="70"/>
        <end position="79"/>
    </location>
</feature>